<accession>A0A9P6NTG6</accession>
<keyword evidence="5" id="KW-1185">Reference proteome</keyword>
<evidence type="ECO:0000313" key="4">
    <source>
        <dbReference type="EMBL" id="KAG0150003.1"/>
    </source>
</evidence>
<dbReference type="GO" id="GO:0033551">
    <property type="term" value="C:monopolin complex"/>
    <property type="evidence" value="ECO:0007669"/>
    <property type="project" value="InterPro"/>
</dbReference>
<dbReference type="PANTHER" id="PTHR28006">
    <property type="entry name" value="MONOPOLIN COMPLEX SUBUNIT CSM1"/>
    <property type="match status" value="1"/>
</dbReference>
<evidence type="ECO:0000256" key="1">
    <source>
        <dbReference type="SAM" id="Coils"/>
    </source>
</evidence>
<dbReference type="InterPro" id="IPR038608">
    <property type="entry name" value="Csm1/Pcs1_C_sf"/>
</dbReference>
<dbReference type="GO" id="GO:0005730">
    <property type="term" value="C:nucleolus"/>
    <property type="evidence" value="ECO:0007669"/>
    <property type="project" value="TreeGrafter"/>
</dbReference>
<reference evidence="4" key="1">
    <citation type="submission" date="2013-11" db="EMBL/GenBank/DDBJ databases">
        <title>Genome sequence of the fusiform rust pathogen reveals effectors for host alternation and coevolution with pine.</title>
        <authorList>
            <consortium name="DOE Joint Genome Institute"/>
            <person name="Smith K."/>
            <person name="Pendleton A."/>
            <person name="Kubisiak T."/>
            <person name="Anderson C."/>
            <person name="Salamov A."/>
            <person name="Aerts A."/>
            <person name="Riley R."/>
            <person name="Clum A."/>
            <person name="Lindquist E."/>
            <person name="Ence D."/>
            <person name="Campbell M."/>
            <person name="Kronenberg Z."/>
            <person name="Feau N."/>
            <person name="Dhillon B."/>
            <person name="Hamelin R."/>
            <person name="Burleigh J."/>
            <person name="Smith J."/>
            <person name="Yandell M."/>
            <person name="Nelson C."/>
            <person name="Grigoriev I."/>
            <person name="Davis J."/>
        </authorList>
    </citation>
    <scope>NUCLEOTIDE SEQUENCE</scope>
    <source>
        <strain evidence="4">G11</strain>
    </source>
</reference>
<feature type="compositionally biased region" description="Polar residues" evidence="2">
    <location>
        <begin position="44"/>
        <end position="57"/>
    </location>
</feature>
<feature type="region of interest" description="Disordered" evidence="2">
    <location>
        <begin position="1"/>
        <end position="106"/>
    </location>
</feature>
<dbReference type="GO" id="GO:1990644">
    <property type="term" value="F:microtubule site clamp"/>
    <property type="evidence" value="ECO:0007669"/>
    <property type="project" value="TreeGrafter"/>
</dbReference>
<sequence>MPTTKKTNNPSKPKAAARQGRQVTASASVEDEEVSSGDDLVLTKASSNKNGKRTQTAALPEAENKGKGRAKKNKTQQTSSSSEADEVIMTEGARGTGERDGNPQLRAGTTELSQKVSRLLSQEPIASSATYHQAPVFNLKAIPTIEDEGVVIKDKQIAILEEKIKRFQKEITQLRDSNEAKDKLFDEYRQLRETEPEQQLLRHKSEAEAALKTKESIIVSQAEEVVKCQRTVTELHAKLARIASGEEDRIRQQLEQEKQELFQANEQLRVDFDAQRRRRKEAERESKRARLSAEEAVQERLEELAKEANTSRKMLEEEINHSKGLIAQINQLRGVTSQNVRTGGPSTINPTSNAHVSRTTSGSSEATEDLKAKLNVIADFTGFQILSVAKNNKGKIYDCLVTDLCNAHYNLNFKLQFHQDDTCSYEPSLDPTRDFRTISVLPDYLKGFARFEKESQGPFFMQLFKAFNVKE</sequence>
<feature type="coiled-coil region" evidence="1">
    <location>
        <begin position="240"/>
        <end position="321"/>
    </location>
</feature>
<dbReference type="Gene3D" id="3.90.1150.80">
    <property type="match status" value="1"/>
</dbReference>
<comment type="caution">
    <text evidence="4">The sequence shown here is derived from an EMBL/GenBank/DDBJ whole genome shotgun (WGS) entry which is preliminary data.</text>
</comment>
<name>A0A9P6NTG6_9BASI</name>
<feature type="region of interest" description="Disordered" evidence="2">
    <location>
        <begin position="337"/>
        <end position="365"/>
    </location>
</feature>
<dbReference type="GO" id="GO:0072686">
    <property type="term" value="C:mitotic spindle"/>
    <property type="evidence" value="ECO:0007669"/>
    <property type="project" value="TreeGrafter"/>
</dbReference>
<dbReference type="InterPro" id="IPR040349">
    <property type="entry name" value="Csm1/Pcs1"/>
</dbReference>
<feature type="coiled-coil region" evidence="1">
    <location>
        <begin position="150"/>
        <end position="194"/>
    </location>
</feature>
<gene>
    <name evidence="4" type="ORF">CROQUDRAFT_652986</name>
</gene>
<dbReference type="Pfam" id="PF12539">
    <property type="entry name" value="Csm1"/>
    <property type="match status" value="1"/>
</dbReference>
<evidence type="ECO:0000313" key="5">
    <source>
        <dbReference type="Proteomes" id="UP000886653"/>
    </source>
</evidence>
<feature type="compositionally biased region" description="Low complexity" evidence="2">
    <location>
        <begin position="1"/>
        <end position="17"/>
    </location>
</feature>
<organism evidence="4 5">
    <name type="scientific">Cronartium quercuum f. sp. fusiforme G11</name>
    <dbReference type="NCBI Taxonomy" id="708437"/>
    <lineage>
        <taxon>Eukaryota</taxon>
        <taxon>Fungi</taxon>
        <taxon>Dikarya</taxon>
        <taxon>Basidiomycota</taxon>
        <taxon>Pucciniomycotina</taxon>
        <taxon>Pucciniomycetes</taxon>
        <taxon>Pucciniales</taxon>
        <taxon>Coleosporiaceae</taxon>
        <taxon>Cronartium</taxon>
    </lineage>
</organism>
<dbReference type="InterPro" id="IPR020981">
    <property type="entry name" value="Csm1/Pcs1_C"/>
</dbReference>
<dbReference type="CDD" id="cd23787">
    <property type="entry name" value="RWD_CSM1"/>
    <property type="match status" value="1"/>
</dbReference>
<keyword evidence="1" id="KW-0175">Coiled coil</keyword>
<evidence type="ECO:0000256" key="2">
    <source>
        <dbReference type="SAM" id="MobiDB-lite"/>
    </source>
</evidence>
<feature type="domain" description="Monopolin complex subunit Csm1/Pcs1 C-terminal" evidence="3">
    <location>
        <begin position="372"/>
        <end position="447"/>
    </location>
</feature>
<dbReference type="OrthoDB" id="2431049at2759"/>
<dbReference type="Proteomes" id="UP000886653">
    <property type="component" value="Unassembled WGS sequence"/>
</dbReference>
<proteinExistence type="predicted"/>
<evidence type="ECO:0000259" key="3">
    <source>
        <dbReference type="Pfam" id="PF12539"/>
    </source>
</evidence>
<dbReference type="AlphaFoldDB" id="A0A9P6NTG6"/>
<dbReference type="GO" id="GO:0045144">
    <property type="term" value="P:meiotic sister chromatid segregation"/>
    <property type="evidence" value="ECO:0007669"/>
    <property type="project" value="TreeGrafter"/>
</dbReference>
<dbReference type="EMBL" id="MU167223">
    <property type="protein sequence ID" value="KAG0150003.1"/>
    <property type="molecule type" value="Genomic_DNA"/>
</dbReference>
<protein>
    <recommendedName>
        <fullName evidence="3">Monopolin complex subunit Csm1/Pcs1 C-terminal domain-containing protein</fullName>
    </recommendedName>
</protein>
<dbReference type="GO" id="GO:0034506">
    <property type="term" value="C:chromosome, centromeric core domain"/>
    <property type="evidence" value="ECO:0007669"/>
    <property type="project" value="TreeGrafter"/>
</dbReference>
<dbReference type="GO" id="GO:0051315">
    <property type="term" value="P:attachment of mitotic spindle microtubules to kinetochore"/>
    <property type="evidence" value="ECO:0007669"/>
    <property type="project" value="TreeGrafter"/>
</dbReference>
<dbReference type="PANTHER" id="PTHR28006:SF1">
    <property type="entry name" value="MONOPOLIN COMPLEX SUBUNIT CSM1"/>
    <property type="match status" value="1"/>
</dbReference>